<proteinExistence type="predicted"/>
<name>A0A093UQ08_TALMA</name>
<reference evidence="1" key="2">
    <citation type="journal article" date="2014" name="PLoS Genet.">
        <title>Signature gene expression reveals novel clues to the molecular mechanisms of dimorphic transition in Penicillium marneffei.</title>
        <authorList>
            <person name="Yang E."/>
            <person name="Wang G."/>
            <person name="Cai J."/>
            <person name="Woo P.C."/>
            <person name="Lau S.K."/>
            <person name="Yuen K.-Y."/>
            <person name="Chow W.-N."/>
            <person name="Lin X."/>
        </authorList>
    </citation>
    <scope>NUCLEOTIDE SEQUENCE</scope>
    <source>
        <strain evidence="1">PM1</strain>
    </source>
</reference>
<protein>
    <submittedName>
        <fullName evidence="1">Uncharacterized protein</fullName>
    </submittedName>
</protein>
<gene>
    <name evidence="1" type="ORF">GQ26_0450240</name>
</gene>
<evidence type="ECO:0000313" key="1">
    <source>
        <dbReference type="EMBL" id="KFX42372.1"/>
    </source>
</evidence>
<organism evidence="1">
    <name type="scientific">Talaromyces marneffei PM1</name>
    <dbReference type="NCBI Taxonomy" id="1077442"/>
    <lineage>
        <taxon>Eukaryota</taxon>
        <taxon>Fungi</taxon>
        <taxon>Dikarya</taxon>
        <taxon>Ascomycota</taxon>
        <taxon>Pezizomycotina</taxon>
        <taxon>Eurotiomycetes</taxon>
        <taxon>Eurotiomycetidae</taxon>
        <taxon>Eurotiales</taxon>
        <taxon>Trichocomaceae</taxon>
        <taxon>Talaromyces</taxon>
        <taxon>Talaromyces sect. Talaromyces</taxon>
    </lineage>
</organism>
<sequence>MLLLGQAERLLTVLELWQTLRAGDVITARIEPVSSKFMSRDLGTLDAIKSQQNLNTCLSEQ</sequence>
<reference key="1">
    <citation type="journal article" date="2014" name="PLoS Genet.">
        <title>Signature Gene Expression Reveals Novel Clues to the Molecular Mechanisms of Dimorphic Transition in Penicillium marneffei.</title>
        <authorList>
            <person name="Yang E."/>
            <person name="Wang G."/>
            <person name="Cai J."/>
            <person name="Woo P.C."/>
            <person name="Lau S.K."/>
            <person name="Yuen K.-Y."/>
            <person name="Chow W.-N."/>
            <person name="Lin X."/>
        </authorList>
    </citation>
    <scope>NUCLEOTIDE SEQUENCE [LARGE SCALE GENOMIC DNA]</scope>
    <source>
        <strain>PM1</strain>
    </source>
</reference>
<comment type="caution">
    <text evidence="1">The sequence shown here is derived from an EMBL/GenBank/DDBJ whole genome shotgun (WGS) entry which is preliminary data.</text>
</comment>
<dbReference type="HOGENOM" id="CLU_2924295_0_0_1"/>
<dbReference type="EMBL" id="JPOX01000045">
    <property type="protein sequence ID" value="KFX42372.1"/>
    <property type="molecule type" value="Genomic_DNA"/>
</dbReference>
<dbReference type="AlphaFoldDB" id="A0A093UQ08"/>
<accession>A0A093UQ08</accession>